<comment type="similarity">
    <text evidence="2">Belongs to the ATP-dependent AMP-binding enzyme family.</text>
</comment>
<dbReference type="InterPro" id="IPR020845">
    <property type="entry name" value="AMP-binding_CS"/>
</dbReference>
<feature type="transmembrane region" description="Helical" evidence="18">
    <location>
        <begin position="117"/>
        <end position="137"/>
    </location>
</feature>
<keyword evidence="8" id="KW-0276">Fatty acid metabolism</keyword>
<dbReference type="Proteomes" id="UP001230051">
    <property type="component" value="Unassembled WGS sequence"/>
</dbReference>
<keyword evidence="12 18" id="KW-0472">Membrane</keyword>
<keyword evidence="11" id="KW-0443">Lipid metabolism</keyword>
<feature type="signal peptide" evidence="19">
    <location>
        <begin position="1"/>
        <end position="19"/>
    </location>
</feature>
<keyword evidence="10" id="KW-0445">Lipid transport</keyword>
<evidence type="ECO:0000256" key="4">
    <source>
        <dbReference type="ARBA" id="ARBA00022475"/>
    </source>
</evidence>
<evidence type="ECO:0000256" key="11">
    <source>
        <dbReference type="ARBA" id="ARBA00023098"/>
    </source>
</evidence>
<dbReference type="CDD" id="cd05938">
    <property type="entry name" value="hsFATP2a_ACSVL_like"/>
    <property type="match status" value="1"/>
</dbReference>
<evidence type="ECO:0000256" key="14">
    <source>
        <dbReference type="ARBA" id="ARBA00026121"/>
    </source>
</evidence>
<dbReference type="InterPro" id="IPR025110">
    <property type="entry name" value="AMP-bd_C"/>
</dbReference>
<comment type="catalytic activity">
    <reaction evidence="15">
        <text>a very long-chain fatty acid + ATP + CoA = a very long-chain fatty acyl-CoA + AMP + diphosphate</text>
        <dbReference type="Rhea" id="RHEA:54536"/>
        <dbReference type="ChEBI" id="CHEBI:30616"/>
        <dbReference type="ChEBI" id="CHEBI:33019"/>
        <dbReference type="ChEBI" id="CHEBI:57287"/>
        <dbReference type="ChEBI" id="CHEBI:58950"/>
        <dbReference type="ChEBI" id="CHEBI:138261"/>
        <dbReference type="ChEBI" id="CHEBI:456215"/>
    </reaction>
    <physiologicalReaction direction="left-to-right" evidence="15">
        <dbReference type="Rhea" id="RHEA:54537"/>
    </physiologicalReaction>
</comment>
<organism evidence="22 23">
    <name type="scientific">Acipenser oxyrinchus oxyrinchus</name>
    <dbReference type="NCBI Taxonomy" id="40147"/>
    <lineage>
        <taxon>Eukaryota</taxon>
        <taxon>Metazoa</taxon>
        <taxon>Chordata</taxon>
        <taxon>Craniata</taxon>
        <taxon>Vertebrata</taxon>
        <taxon>Euteleostomi</taxon>
        <taxon>Actinopterygii</taxon>
        <taxon>Chondrostei</taxon>
        <taxon>Acipenseriformes</taxon>
        <taxon>Acipenseridae</taxon>
        <taxon>Acipenser</taxon>
    </lineage>
</organism>
<feature type="chain" id="PRO_5042042268" description="long-chain-fatty-acid--CoA ligase" evidence="19">
    <location>
        <begin position="20"/>
        <end position="619"/>
    </location>
</feature>
<dbReference type="EMBL" id="JAGXEW010000255">
    <property type="protein sequence ID" value="KAK1142786.1"/>
    <property type="molecule type" value="Genomic_DNA"/>
</dbReference>
<comment type="catalytic activity">
    <reaction evidence="17">
        <text>tetracosanoate + ATP + CoA = tetracosanoyl-CoA + AMP + diphosphate</text>
        <dbReference type="Rhea" id="RHEA:33639"/>
        <dbReference type="ChEBI" id="CHEBI:30616"/>
        <dbReference type="ChEBI" id="CHEBI:31014"/>
        <dbReference type="ChEBI" id="CHEBI:33019"/>
        <dbReference type="ChEBI" id="CHEBI:57287"/>
        <dbReference type="ChEBI" id="CHEBI:65052"/>
        <dbReference type="ChEBI" id="CHEBI:456215"/>
    </reaction>
    <physiologicalReaction direction="left-to-right" evidence="17">
        <dbReference type="Rhea" id="RHEA:33640"/>
    </physiologicalReaction>
</comment>
<evidence type="ECO:0000256" key="16">
    <source>
        <dbReference type="ARBA" id="ARBA00041297"/>
    </source>
</evidence>
<comment type="catalytic activity">
    <reaction evidence="13">
        <text>a long-chain fatty acid + ATP + CoA = a long-chain fatty acyl-CoA + AMP + diphosphate</text>
        <dbReference type="Rhea" id="RHEA:15421"/>
        <dbReference type="ChEBI" id="CHEBI:30616"/>
        <dbReference type="ChEBI" id="CHEBI:33019"/>
        <dbReference type="ChEBI" id="CHEBI:57287"/>
        <dbReference type="ChEBI" id="CHEBI:57560"/>
        <dbReference type="ChEBI" id="CHEBI:83139"/>
        <dbReference type="ChEBI" id="CHEBI:456215"/>
        <dbReference type="EC" id="6.2.1.3"/>
    </reaction>
    <physiologicalReaction direction="left-to-right" evidence="13">
        <dbReference type="Rhea" id="RHEA:15422"/>
    </physiologicalReaction>
</comment>
<keyword evidence="3" id="KW-0813">Transport</keyword>
<dbReference type="PANTHER" id="PTHR43107">
    <property type="entry name" value="LONG-CHAIN FATTY ACID TRANSPORT PROTEIN"/>
    <property type="match status" value="1"/>
</dbReference>
<proteinExistence type="inferred from homology"/>
<keyword evidence="9 18" id="KW-1133">Transmembrane helix</keyword>
<dbReference type="FunFam" id="3.40.50.12780:FF:000005">
    <property type="entry name" value="Solute carrier family 27 member 6"/>
    <property type="match status" value="1"/>
</dbReference>
<evidence type="ECO:0000259" key="20">
    <source>
        <dbReference type="Pfam" id="PF00501"/>
    </source>
</evidence>
<keyword evidence="7" id="KW-0547">Nucleotide-binding</keyword>
<evidence type="ECO:0000313" key="23">
    <source>
        <dbReference type="Proteomes" id="UP001230051"/>
    </source>
</evidence>
<dbReference type="EC" id="6.2.1.3" evidence="14"/>
<evidence type="ECO:0000256" key="13">
    <source>
        <dbReference type="ARBA" id="ARBA00024484"/>
    </source>
</evidence>
<evidence type="ECO:0000256" key="7">
    <source>
        <dbReference type="ARBA" id="ARBA00022741"/>
    </source>
</evidence>
<protein>
    <recommendedName>
        <fullName evidence="14">long-chain-fatty-acid--CoA ligase</fullName>
        <ecNumber evidence="14">6.2.1.3</ecNumber>
    </recommendedName>
    <alternativeName>
        <fullName evidence="16">Long-chain-fatty-acid--CoA ligase</fullName>
    </alternativeName>
</protein>
<comment type="subcellular location">
    <subcellularLocation>
        <location evidence="1">Cell membrane</location>
        <topology evidence="1">Multi-pass membrane protein</topology>
    </subcellularLocation>
</comment>
<evidence type="ECO:0000256" key="8">
    <source>
        <dbReference type="ARBA" id="ARBA00022832"/>
    </source>
</evidence>
<evidence type="ECO:0000256" key="3">
    <source>
        <dbReference type="ARBA" id="ARBA00022448"/>
    </source>
</evidence>
<evidence type="ECO:0000256" key="10">
    <source>
        <dbReference type="ARBA" id="ARBA00023055"/>
    </source>
</evidence>
<keyword evidence="19" id="KW-0732">Signal</keyword>
<dbReference type="NCBIfam" id="NF006134">
    <property type="entry name" value="PRK08279.1"/>
    <property type="match status" value="1"/>
</dbReference>
<keyword evidence="5" id="KW-0436">Ligase</keyword>
<dbReference type="InterPro" id="IPR042099">
    <property type="entry name" value="ANL_N_sf"/>
</dbReference>
<dbReference type="GO" id="GO:0005789">
    <property type="term" value="C:endoplasmic reticulum membrane"/>
    <property type="evidence" value="ECO:0007669"/>
    <property type="project" value="TreeGrafter"/>
</dbReference>
<evidence type="ECO:0000256" key="15">
    <source>
        <dbReference type="ARBA" id="ARBA00036527"/>
    </source>
</evidence>
<dbReference type="Pfam" id="PF13193">
    <property type="entry name" value="AMP-binding_C"/>
    <property type="match status" value="1"/>
</dbReference>
<comment type="caution">
    <text evidence="22">The sequence shown here is derived from an EMBL/GenBank/DDBJ whole genome shotgun (WGS) entry which is preliminary data.</text>
</comment>
<dbReference type="GO" id="GO:0005324">
    <property type="term" value="F:long-chain fatty acid transmembrane transporter activity"/>
    <property type="evidence" value="ECO:0007669"/>
    <property type="project" value="TreeGrafter"/>
</dbReference>
<dbReference type="Gene3D" id="3.40.50.12780">
    <property type="entry name" value="N-terminal domain of ligase-like"/>
    <property type="match status" value="1"/>
</dbReference>
<dbReference type="GO" id="GO:0004467">
    <property type="term" value="F:long-chain fatty acid-CoA ligase activity"/>
    <property type="evidence" value="ECO:0007669"/>
    <property type="project" value="UniProtKB-EC"/>
</dbReference>
<accession>A0AAD8FRN2</accession>
<dbReference type="Pfam" id="PF00501">
    <property type="entry name" value="AMP-binding"/>
    <property type="match status" value="1"/>
</dbReference>
<evidence type="ECO:0000256" key="5">
    <source>
        <dbReference type="ARBA" id="ARBA00022598"/>
    </source>
</evidence>
<keyword evidence="6 18" id="KW-0812">Transmembrane</keyword>
<evidence type="ECO:0000256" key="2">
    <source>
        <dbReference type="ARBA" id="ARBA00006432"/>
    </source>
</evidence>
<evidence type="ECO:0000256" key="1">
    <source>
        <dbReference type="ARBA" id="ARBA00004651"/>
    </source>
</evidence>
<evidence type="ECO:0000259" key="21">
    <source>
        <dbReference type="Pfam" id="PF13193"/>
    </source>
</evidence>
<keyword evidence="23" id="KW-1185">Reference proteome</keyword>
<dbReference type="GO" id="GO:0044539">
    <property type="term" value="P:long-chain fatty acid import into cell"/>
    <property type="evidence" value="ECO:0007669"/>
    <property type="project" value="TreeGrafter"/>
</dbReference>
<evidence type="ECO:0000256" key="17">
    <source>
        <dbReference type="ARBA" id="ARBA00048666"/>
    </source>
</evidence>
<dbReference type="PANTHER" id="PTHR43107:SF4">
    <property type="entry name" value="LONG-CHAIN FATTY ACID TRANSPORT PROTEIN 2"/>
    <property type="match status" value="1"/>
</dbReference>
<evidence type="ECO:0000256" key="6">
    <source>
        <dbReference type="ARBA" id="ARBA00022692"/>
    </source>
</evidence>
<feature type="domain" description="AMP-binding enzyme C-terminal" evidence="21">
    <location>
        <begin position="495"/>
        <end position="571"/>
    </location>
</feature>
<feature type="domain" description="AMP-dependent synthetase/ligase" evidence="20">
    <location>
        <begin position="60"/>
        <end position="372"/>
    </location>
</feature>
<dbReference type="GO" id="GO:0000166">
    <property type="term" value="F:nucleotide binding"/>
    <property type="evidence" value="ECO:0007669"/>
    <property type="project" value="UniProtKB-KW"/>
</dbReference>
<dbReference type="PROSITE" id="PS00455">
    <property type="entry name" value="AMP_BINDING"/>
    <property type="match status" value="1"/>
</dbReference>
<evidence type="ECO:0000256" key="19">
    <source>
        <dbReference type="SAM" id="SignalP"/>
    </source>
</evidence>
<reference evidence="22" key="1">
    <citation type="submission" date="2022-02" db="EMBL/GenBank/DDBJ databases">
        <title>Atlantic sturgeon de novo genome assembly.</title>
        <authorList>
            <person name="Stock M."/>
            <person name="Klopp C."/>
            <person name="Guiguen Y."/>
            <person name="Cabau C."/>
            <person name="Parinello H."/>
            <person name="Santidrian Yebra-Pimentel E."/>
            <person name="Kuhl H."/>
            <person name="Dirks R.P."/>
            <person name="Guessner J."/>
            <person name="Wuertz S."/>
            <person name="Du K."/>
            <person name="Schartl M."/>
        </authorList>
    </citation>
    <scope>NUCLEOTIDE SEQUENCE</scope>
    <source>
        <strain evidence="22">STURGEONOMICS-FGT-2020</strain>
        <tissue evidence="22">Whole blood</tissue>
    </source>
</reference>
<evidence type="ECO:0000256" key="12">
    <source>
        <dbReference type="ARBA" id="ARBA00023136"/>
    </source>
</evidence>
<evidence type="ECO:0000256" key="18">
    <source>
        <dbReference type="SAM" id="Phobius"/>
    </source>
</evidence>
<dbReference type="InterPro" id="IPR000873">
    <property type="entry name" value="AMP-dep_synth/lig_dom"/>
</dbReference>
<sequence>MYIIFTLLASVAILPLLLCSFCPYFVPDVLYVVKCIGRGIRIRSYAKKKPFYSTLEKFLEVVQKQPDKPFIVFENKTYSYLDADKQSNKVASALQKHAGLKQGDTVAMFLGNEPDFIWIWLALAKLGCAAALLNYNIRSKSLLHCFSCCGAHVLIAAPELKGAVEDVLASLQEQNVSVFILSEESTTPGIESLNDKIHQASDQPLPQSLRSNVTIKSAAVYIYTSGTTGLPKAAVITQERLWAGASFLRINGVLSQDVVYVNLPLYHSAGFMIGLMGSIDMGTTIVLRRKFSASQFWDDCRKHNVTVIQYIGEVLRYLCNIPKQDSDRDHKVRIAIGNGVRVEVWKDFLNRFGNIQVCEFYAATEGNIGFLNYVGKIGAVGRANYFHKKLLPYALIQYDTEREEPVRDSRGLCVPTPKGETGLLVTKITKVAPFIGYARNPQQTDKKKLRDVFEKGDLYFNSGDLLKIDHDNFVYFQDRIGDTFRWKGENVATTEVADILTMIDCIEEANVYGVTVPDHEGRIGMAAVKLVEAKQLECDKIYNHAVSYLPIYARPRFLRIQNSLEITGTFKQMKVKLAEEGFNPAVVQDPLYFLNENEKTYVPMTQEMYNAIISKHVKL</sequence>
<name>A0AAD8FRN2_ACIOX</name>
<evidence type="ECO:0000313" key="22">
    <source>
        <dbReference type="EMBL" id="KAK1142786.1"/>
    </source>
</evidence>
<dbReference type="FunFam" id="3.30.300.30:FF:000002">
    <property type="entry name" value="Long-chain fatty acid transport protein 1"/>
    <property type="match status" value="1"/>
</dbReference>
<evidence type="ECO:0000256" key="9">
    <source>
        <dbReference type="ARBA" id="ARBA00022989"/>
    </source>
</evidence>
<gene>
    <name evidence="22" type="primary">SLC27A2</name>
    <name evidence="22" type="ORF">AOXY_G36845</name>
</gene>
<dbReference type="SUPFAM" id="SSF56801">
    <property type="entry name" value="Acetyl-CoA synthetase-like"/>
    <property type="match status" value="1"/>
</dbReference>
<dbReference type="Gene3D" id="3.30.300.30">
    <property type="match status" value="1"/>
</dbReference>
<dbReference type="GO" id="GO:0005886">
    <property type="term" value="C:plasma membrane"/>
    <property type="evidence" value="ECO:0007669"/>
    <property type="project" value="UniProtKB-SubCell"/>
</dbReference>
<dbReference type="InterPro" id="IPR045851">
    <property type="entry name" value="AMP-bd_C_sf"/>
</dbReference>
<dbReference type="AlphaFoldDB" id="A0AAD8FRN2"/>
<keyword evidence="4" id="KW-1003">Cell membrane</keyword>